<evidence type="ECO:0000313" key="2">
    <source>
        <dbReference type="Proteomes" id="UP000183974"/>
    </source>
</evidence>
<dbReference type="PANTHER" id="PTHR30292:SF0">
    <property type="entry name" value="5-OXOPROLINASE SUBUNIT A"/>
    <property type="match status" value="1"/>
</dbReference>
<dbReference type="CDD" id="cd10787">
    <property type="entry name" value="LamB_YcsF_like"/>
    <property type="match status" value="1"/>
</dbReference>
<gene>
    <name evidence="1" type="ORF">SAMN05444398_102246</name>
</gene>
<dbReference type="EMBL" id="FRBR01000002">
    <property type="protein sequence ID" value="SHL39684.1"/>
    <property type="molecule type" value="Genomic_DNA"/>
</dbReference>
<dbReference type="Pfam" id="PF03746">
    <property type="entry name" value="LamB_YcsF"/>
    <property type="match status" value="1"/>
</dbReference>
<dbReference type="NCBIfam" id="NF003814">
    <property type="entry name" value="PRK05406.1-3"/>
    <property type="match status" value="1"/>
</dbReference>
<dbReference type="GO" id="GO:0005975">
    <property type="term" value="P:carbohydrate metabolic process"/>
    <property type="evidence" value="ECO:0007669"/>
    <property type="project" value="InterPro"/>
</dbReference>
<evidence type="ECO:0000313" key="1">
    <source>
        <dbReference type="EMBL" id="SHL39684.1"/>
    </source>
</evidence>
<dbReference type="OrthoDB" id="9773478at2"/>
<proteinExistence type="predicted"/>
<reference evidence="1 2" key="1">
    <citation type="submission" date="2016-11" db="EMBL/GenBank/DDBJ databases">
        <authorList>
            <person name="Jaros S."/>
            <person name="Januszkiewicz K."/>
            <person name="Wedrychowicz H."/>
        </authorList>
    </citation>
    <scope>NUCLEOTIDE SEQUENCE [LARGE SCALE GENOMIC DNA]</scope>
    <source>
        <strain evidence="1 2">DSM 29589</strain>
    </source>
</reference>
<dbReference type="InterPro" id="IPR011330">
    <property type="entry name" value="Glyco_hydro/deAcase_b/a-brl"/>
</dbReference>
<sequence>MKISLSADVGEGFGPYRLGNDDALMPYISSANIACGMHAGDPTTMARTIALAKQHGVSIGAHPGFRDIQGFGRRHIAMPPQEIEWLVTYQIGALQSLAAGQGVNVEFVKPHGALNNIAHEDPDVANAIARGIRAADDTLIFVANCLSEMTRAGENHGLQVIHEAYADRRYASNGRLLPRSDPLAVVRDPVQAAAQVLTMLETQSLPTTDGNNLQTPIDTICFHADEPTAVDIVKHVRKKILDSGVHISEIVRNRQLSVVR</sequence>
<dbReference type="InterPro" id="IPR005501">
    <property type="entry name" value="LamB/YcsF/PxpA-like"/>
</dbReference>
<keyword evidence="2" id="KW-1185">Reference proteome</keyword>
<organism evidence="1 2">
    <name type="scientific">Roseovarius pacificus</name>
    <dbReference type="NCBI Taxonomy" id="337701"/>
    <lineage>
        <taxon>Bacteria</taxon>
        <taxon>Pseudomonadati</taxon>
        <taxon>Pseudomonadota</taxon>
        <taxon>Alphaproteobacteria</taxon>
        <taxon>Rhodobacterales</taxon>
        <taxon>Roseobacteraceae</taxon>
        <taxon>Roseovarius</taxon>
    </lineage>
</organism>
<dbReference type="PANTHER" id="PTHR30292">
    <property type="entry name" value="UNCHARACTERIZED PROTEIN YBGL-RELATED"/>
    <property type="match status" value="1"/>
</dbReference>
<dbReference type="Proteomes" id="UP000183974">
    <property type="component" value="Unassembled WGS sequence"/>
</dbReference>
<dbReference type="AlphaFoldDB" id="A0A1M7AA74"/>
<name>A0A1M7AA74_9RHOB</name>
<accession>A0A1M7AA74</accession>
<dbReference type="RefSeq" id="WP_073033943.1">
    <property type="nucleotide sequence ID" value="NZ_BMLR01000002.1"/>
</dbReference>
<dbReference type="Gene3D" id="3.20.20.370">
    <property type="entry name" value="Glycoside hydrolase/deacetylase"/>
    <property type="match status" value="1"/>
</dbReference>
<protein>
    <submittedName>
        <fullName evidence="1">UPF0271 protein</fullName>
    </submittedName>
</protein>
<dbReference type="STRING" id="337701.SAMN05444398_102246"/>
<dbReference type="SUPFAM" id="SSF88713">
    <property type="entry name" value="Glycoside hydrolase/deacetylase"/>
    <property type="match status" value="1"/>
</dbReference>
<dbReference type="NCBIfam" id="NF003816">
    <property type="entry name" value="PRK05406.1-5"/>
    <property type="match status" value="1"/>
</dbReference>